<dbReference type="Pfam" id="PF00106">
    <property type="entry name" value="adh_short"/>
    <property type="match status" value="2"/>
</dbReference>
<accession>A0A9P6VJA5</accession>
<dbReference type="InterPro" id="IPR002347">
    <property type="entry name" value="SDR_fam"/>
</dbReference>
<dbReference type="Proteomes" id="UP000785200">
    <property type="component" value="Unassembled WGS sequence"/>
</dbReference>
<dbReference type="InterPro" id="IPR036291">
    <property type="entry name" value="NAD(P)-bd_dom_sf"/>
</dbReference>
<dbReference type="AlphaFoldDB" id="A0A9P6VJA5"/>
<dbReference type="Gene3D" id="3.40.50.720">
    <property type="entry name" value="NAD(P)-binding Rossmann-like Domain"/>
    <property type="match status" value="1"/>
</dbReference>
<proteinExistence type="predicted"/>
<dbReference type="EMBL" id="VNKQ01000008">
    <property type="protein sequence ID" value="KAG0649151.1"/>
    <property type="molecule type" value="Genomic_DNA"/>
</dbReference>
<sequence length="301" mass="31825">MPQTWLIVGGSRGIGLEFVTQLLAQGHTVIATARAPASAPPVNSLGNGSQLYSLTGTPNGKNLTILECDVSDDASIKRFGEQVRKLGRKGAVLERGIIDVVVLNAGVLVYPNRVSEISFKDFAHHLHTNTIGPLITAQTLLALSSPTYLPPVSVLTSPISPNFPSTPLSIHTLVFISSDSGSTTNFRSFEDGFAAYAASKAALNQGLRHLAAELQRSKGRAAPTVLALHPGEVTTDMAASVSLDWDVEGIISPGESISCMLKVIAEKGKGGIDEGGHASAAGKQEEGVATFWTWEGRRYPW</sequence>
<evidence type="ECO:0000313" key="2">
    <source>
        <dbReference type="Proteomes" id="UP000785200"/>
    </source>
</evidence>
<reference evidence="1" key="1">
    <citation type="submission" date="2019-07" db="EMBL/GenBank/DDBJ databases">
        <title>Hyphodiscus hymeniophilus genome sequencing and assembly.</title>
        <authorList>
            <person name="Kramer G."/>
            <person name="Nodwell J."/>
        </authorList>
    </citation>
    <scope>NUCLEOTIDE SEQUENCE</scope>
    <source>
        <strain evidence="1">ATCC 34498</strain>
    </source>
</reference>
<dbReference type="SUPFAM" id="SSF51735">
    <property type="entry name" value="NAD(P)-binding Rossmann-fold domains"/>
    <property type="match status" value="1"/>
</dbReference>
<dbReference type="InterPro" id="IPR052184">
    <property type="entry name" value="SDR_enzymes"/>
</dbReference>
<comment type="caution">
    <text evidence="1">The sequence shown here is derived from an EMBL/GenBank/DDBJ whole genome shotgun (WGS) entry which is preliminary data.</text>
</comment>
<dbReference type="OrthoDB" id="9876299at2759"/>
<name>A0A9P6VJA5_9HELO</name>
<keyword evidence="2" id="KW-1185">Reference proteome</keyword>
<dbReference type="PANTHER" id="PTHR45458">
    <property type="entry name" value="SHORT-CHAIN DEHYDROGENASE/REDUCTASE SDR"/>
    <property type="match status" value="1"/>
</dbReference>
<evidence type="ECO:0000313" key="1">
    <source>
        <dbReference type="EMBL" id="KAG0649151.1"/>
    </source>
</evidence>
<dbReference type="PANTHER" id="PTHR45458:SF1">
    <property type="entry name" value="SHORT CHAIN DEHYDROGENASE"/>
    <property type="match status" value="1"/>
</dbReference>
<dbReference type="GO" id="GO:0016616">
    <property type="term" value="F:oxidoreductase activity, acting on the CH-OH group of donors, NAD or NADP as acceptor"/>
    <property type="evidence" value="ECO:0007669"/>
    <property type="project" value="TreeGrafter"/>
</dbReference>
<protein>
    <submittedName>
        <fullName evidence="1">Oxidoreductase</fullName>
    </submittedName>
</protein>
<gene>
    <name evidence="1" type="ORF">D0Z07_4478</name>
</gene>
<dbReference type="PRINTS" id="PR00081">
    <property type="entry name" value="GDHRDH"/>
</dbReference>
<organism evidence="1 2">
    <name type="scientific">Hyphodiscus hymeniophilus</name>
    <dbReference type="NCBI Taxonomy" id="353542"/>
    <lineage>
        <taxon>Eukaryota</taxon>
        <taxon>Fungi</taxon>
        <taxon>Dikarya</taxon>
        <taxon>Ascomycota</taxon>
        <taxon>Pezizomycotina</taxon>
        <taxon>Leotiomycetes</taxon>
        <taxon>Helotiales</taxon>
        <taxon>Hyphodiscaceae</taxon>
        <taxon>Hyphodiscus</taxon>
    </lineage>
</organism>